<evidence type="ECO:0000256" key="9">
    <source>
        <dbReference type="ARBA" id="ARBA00023237"/>
    </source>
</evidence>
<comment type="function">
    <text evidence="10">Forms passive diffusion pores that allow small molecular weight hydrophilic materials across the outer membrane.</text>
</comment>
<keyword evidence="9 10" id="KW-0998">Cell outer membrane</keyword>
<dbReference type="Proteomes" id="UP000253324">
    <property type="component" value="Unassembled WGS sequence"/>
</dbReference>
<comment type="similarity">
    <text evidence="1 10">Belongs to the alphaproteobacteria porin family.</text>
</comment>
<keyword evidence="7 10" id="KW-0626">Porin</keyword>
<dbReference type="GO" id="GO:0015288">
    <property type="term" value="F:porin activity"/>
    <property type="evidence" value="ECO:0007669"/>
    <property type="project" value="UniProtKB-KW"/>
</dbReference>
<feature type="signal peptide" evidence="10">
    <location>
        <begin position="1"/>
        <end position="22"/>
    </location>
</feature>
<evidence type="ECO:0000313" key="12">
    <source>
        <dbReference type="Proteomes" id="UP000253324"/>
    </source>
</evidence>
<dbReference type="GO" id="GO:0006811">
    <property type="term" value="P:monoatomic ion transport"/>
    <property type="evidence" value="ECO:0007669"/>
    <property type="project" value="UniProtKB-KW"/>
</dbReference>
<dbReference type="InterPro" id="IPR003684">
    <property type="entry name" value="Porin_alphabac"/>
</dbReference>
<dbReference type="OrthoDB" id="7801681at2"/>
<name>A0A368YZT0_9HYPH</name>
<keyword evidence="5 10" id="KW-0732">Signal</keyword>
<comment type="domain">
    <text evidence="10">Consists of 16-stranded beta-barrel sheets, with large surface-exposed loops, that form a transmembrane pore at the center of each barrel. The pore is partially ocluded by a peptide loop that folds into the pore lumen.</text>
</comment>
<evidence type="ECO:0000313" key="11">
    <source>
        <dbReference type="EMBL" id="RCW85179.1"/>
    </source>
</evidence>
<dbReference type="GO" id="GO:0009279">
    <property type="term" value="C:cell outer membrane"/>
    <property type="evidence" value="ECO:0007669"/>
    <property type="project" value="UniProtKB-SubCell"/>
</dbReference>
<dbReference type="EMBL" id="QPJM01000003">
    <property type="protein sequence ID" value="RCW85179.1"/>
    <property type="molecule type" value="Genomic_DNA"/>
</dbReference>
<keyword evidence="12" id="KW-1185">Reference proteome</keyword>
<evidence type="ECO:0000256" key="7">
    <source>
        <dbReference type="ARBA" id="ARBA00023114"/>
    </source>
</evidence>
<gene>
    <name evidence="11" type="ORF">C7476_10319</name>
</gene>
<evidence type="ECO:0000256" key="4">
    <source>
        <dbReference type="ARBA" id="ARBA00022692"/>
    </source>
</evidence>
<evidence type="ECO:0000256" key="2">
    <source>
        <dbReference type="ARBA" id="ARBA00022448"/>
    </source>
</evidence>
<dbReference type="GO" id="GO:0046930">
    <property type="term" value="C:pore complex"/>
    <property type="evidence" value="ECO:0007669"/>
    <property type="project" value="UniProtKB-KW"/>
</dbReference>
<dbReference type="AlphaFoldDB" id="A0A368YZT0"/>
<evidence type="ECO:0000256" key="1">
    <source>
        <dbReference type="ARBA" id="ARBA00009521"/>
    </source>
</evidence>
<proteinExistence type="inferred from homology"/>
<dbReference type="Pfam" id="PF02530">
    <property type="entry name" value="Porin_2"/>
    <property type="match status" value="1"/>
</dbReference>
<organism evidence="11 12">
    <name type="scientific">Phyllobacterium bourgognense</name>
    <dbReference type="NCBI Taxonomy" id="314236"/>
    <lineage>
        <taxon>Bacteria</taxon>
        <taxon>Pseudomonadati</taxon>
        <taxon>Pseudomonadota</taxon>
        <taxon>Alphaproteobacteria</taxon>
        <taxon>Hyphomicrobiales</taxon>
        <taxon>Phyllobacteriaceae</taxon>
        <taxon>Phyllobacterium</taxon>
    </lineage>
</organism>
<evidence type="ECO:0000256" key="5">
    <source>
        <dbReference type="ARBA" id="ARBA00022729"/>
    </source>
</evidence>
<comment type="caution">
    <text evidence="11">The sequence shown here is derived from an EMBL/GenBank/DDBJ whole genome shotgun (WGS) entry which is preliminary data.</text>
</comment>
<protein>
    <recommendedName>
        <fullName evidence="10">Porin</fullName>
    </recommendedName>
</protein>
<feature type="chain" id="PRO_5016480627" description="Porin" evidence="10">
    <location>
        <begin position="23"/>
        <end position="376"/>
    </location>
</feature>
<keyword evidence="6 10" id="KW-0406">Ion transport</keyword>
<dbReference type="RefSeq" id="WP_114429070.1">
    <property type="nucleotide sequence ID" value="NZ_QPJM01000003.1"/>
</dbReference>
<dbReference type="SUPFAM" id="SSF56935">
    <property type="entry name" value="Porins"/>
    <property type="match status" value="1"/>
</dbReference>
<evidence type="ECO:0000256" key="3">
    <source>
        <dbReference type="ARBA" id="ARBA00022452"/>
    </source>
</evidence>
<keyword evidence="4 10" id="KW-0812">Transmembrane</keyword>
<evidence type="ECO:0000256" key="10">
    <source>
        <dbReference type="RuleBase" id="RU364005"/>
    </source>
</evidence>
<comment type="subcellular location">
    <subcellularLocation>
        <location evidence="10">Cell outer membrane</location>
        <topology evidence="10">Multi-pass membrane protein</topology>
    </subcellularLocation>
</comment>
<evidence type="ECO:0000256" key="8">
    <source>
        <dbReference type="ARBA" id="ARBA00023136"/>
    </source>
</evidence>
<reference evidence="11 12" key="1">
    <citation type="submission" date="2018-07" db="EMBL/GenBank/DDBJ databases">
        <title>Genomic Encyclopedia of Type Strains, Phase III (KMG-III): the genomes of soil and plant-associated and newly described type strains.</title>
        <authorList>
            <person name="Whitman W."/>
        </authorList>
    </citation>
    <scope>NUCLEOTIDE SEQUENCE [LARGE SCALE GENOMIC DNA]</scope>
    <source>
        <strain evidence="11 12">31-25a</strain>
    </source>
</reference>
<sequence>MNIKSLLIGSAAALVAVSGARAADAVVVAEPEPVEYVRVCDAYGAGFFYIPGTETCLKISGYVRYDAQAGDNPYTGANLGRVNDDGDRDETWHKRTRAEIRFDARSETELGTLRSYIQGRFQYDDGADSGGSLPQAWIELGGFRIGTADELFGSWTDYAGAIINDDVINYQSGQSNQVSYTFTGGNGFSAMIGAEQGSDDVTVLGGNYVIEDYMPHVLAGAKFTQGWGGVSAVVGYDSNVEEFAGKLRLDVKFNEMFSAWIMGGYQSNYDDSFDPVDGSVDLDNRNWFGTWEGDWAAWGGISVKATDKATINGQAAWEEEGTYAFALNVAYELVPGFTITPEINYTKFDGARLAASEFNGGQDDAFGGIIRFQRNF</sequence>
<accession>A0A368YZT0</accession>
<keyword evidence="2 10" id="KW-0813">Transport</keyword>
<evidence type="ECO:0000256" key="6">
    <source>
        <dbReference type="ARBA" id="ARBA00023065"/>
    </source>
</evidence>
<keyword evidence="3 10" id="KW-1134">Transmembrane beta strand</keyword>
<keyword evidence="8 10" id="KW-0472">Membrane</keyword>